<dbReference type="PATRIC" id="fig|156976.3.peg.2194"/>
<proteinExistence type="predicted"/>
<evidence type="ECO:0000259" key="3">
    <source>
        <dbReference type="Pfam" id="PF05305"/>
    </source>
</evidence>
<dbReference type="EMBL" id="CP012342">
    <property type="protein sequence ID" value="AKV59544.1"/>
    <property type="molecule type" value="Genomic_DNA"/>
</dbReference>
<dbReference type="RefSeq" id="WP_052205838.1">
    <property type="nucleotide sequence ID" value="NZ_CP012342.1"/>
</dbReference>
<dbReference type="InterPro" id="IPR007969">
    <property type="entry name" value="DUF732"/>
</dbReference>
<feature type="domain" description="DUF732" evidence="3">
    <location>
        <begin position="98"/>
        <end position="167"/>
    </location>
</feature>
<keyword evidence="5" id="KW-1185">Reference proteome</keyword>
<reference evidence="4 5" key="1">
    <citation type="submission" date="2015-08" db="EMBL/GenBank/DDBJ databases">
        <authorList>
            <person name="Babu N.S."/>
            <person name="Beckwith C.J."/>
            <person name="Beseler K.G."/>
            <person name="Brison A."/>
            <person name="Carone J.V."/>
            <person name="Caskin T.P."/>
            <person name="Diamond M."/>
            <person name="Durham M.E."/>
            <person name="Foxe J.M."/>
            <person name="Go M."/>
            <person name="Henderson B.A."/>
            <person name="Jones I.B."/>
            <person name="McGettigan J.A."/>
            <person name="Micheletti S.J."/>
            <person name="Nasrallah M.E."/>
            <person name="Ortiz D."/>
            <person name="Piller C.R."/>
            <person name="Privatt S.R."/>
            <person name="Schneider S.L."/>
            <person name="Sharp S."/>
            <person name="Smith T.C."/>
            <person name="Stanton J.D."/>
            <person name="Ullery H.E."/>
            <person name="Wilson R.J."/>
            <person name="Serrano M.G."/>
            <person name="Buck G."/>
            <person name="Lee V."/>
            <person name="Wang Y."/>
            <person name="Carvalho R."/>
            <person name="Voegtly L."/>
            <person name="Shi R."/>
            <person name="Duckworth R."/>
            <person name="Johnson A."/>
            <person name="Loviza R."/>
            <person name="Walstead R."/>
            <person name="Shah Z."/>
            <person name="Kiflezghi M."/>
            <person name="Wade K."/>
            <person name="Ball S.L."/>
            <person name="Bradley K.W."/>
            <person name="Asai D.J."/>
            <person name="Bowman C.A."/>
            <person name="Russell D.A."/>
            <person name="Pope W.H."/>
            <person name="Jacobs-Sera D."/>
            <person name="Hendrix R.W."/>
            <person name="Hatfull G.F."/>
        </authorList>
    </citation>
    <scope>NUCLEOTIDE SEQUENCE [LARGE SCALE GENOMIC DNA]</scope>
    <source>
        <strain evidence="4 5">PUDD_83A45</strain>
    </source>
</reference>
<accession>A0A0K1RDQ0</accession>
<dbReference type="AlphaFoldDB" id="A0A0K1RDQ0"/>
<dbReference type="Pfam" id="PF05305">
    <property type="entry name" value="DUF732"/>
    <property type="match status" value="1"/>
</dbReference>
<dbReference type="STRING" id="156976.AK829_10890"/>
<dbReference type="KEGG" id="crie:AK829_10890"/>
<feature type="chain" id="PRO_5038771185" description="DUF732 domain-containing protein" evidence="2">
    <location>
        <begin position="22"/>
        <end position="167"/>
    </location>
</feature>
<sequence>MRAFRLTTLTCTLILALPLAACGGSATVSKTDETVTPTAPVTSTESSAATSVTGTATETARATSTVNPAPAPSAGPVDKPASAIETLPEQASHFSAEEQAYLDYLSENGLNFAGVEDQLTATGHNVCADDLITRDAVAGQLVEQRRTDMTPDALGQLIEDAARANLC</sequence>
<dbReference type="Proteomes" id="UP000060016">
    <property type="component" value="Chromosome"/>
</dbReference>
<evidence type="ECO:0000256" key="2">
    <source>
        <dbReference type="SAM" id="SignalP"/>
    </source>
</evidence>
<name>A0A0K1RDQ0_9CORY</name>
<evidence type="ECO:0000256" key="1">
    <source>
        <dbReference type="SAM" id="MobiDB-lite"/>
    </source>
</evidence>
<feature type="region of interest" description="Disordered" evidence="1">
    <location>
        <begin position="26"/>
        <end position="80"/>
    </location>
</feature>
<feature type="signal peptide" evidence="2">
    <location>
        <begin position="1"/>
        <end position="21"/>
    </location>
</feature>
<evidence type="ECO:0000313" key="5">
    <source>
        <dbReference type="Proteomes" id="UP000060016"/>
    </source>
</evidence>
<protein>
    <recommendedName>
        <fullName evidence="3">DUF732 domain-containing protein</fullName>
    </recommendedName>
</protein>
<organism evidence="4 5">
    <name type="scientific">Corynebacterium riegelii</name>
    <dbReference type="NCBI Taxonomy" id="156976"/>
    <lineage>
        <taxon>Bacteria</taxon>
        <taxon>Bacillati</taxon>
        <taxon>Actinomycetota</taxon>
        <taxon>Actinomycetes</taxon>
        <taxon>Mycobacteriales</taxon>
        <taxon>Corynebacteriaceae</taxon>
        <taxon>Corynebacterium</taxon>
    </lineage>
</organism>
<evidence type="ECO:0000313" key="4">
    <source>
        <dbReference type="EMBL" id="AKV59544.1"/>
    </source>
</evidence>
<keyword evidence="2" id="KW-0732">Signal</keyword>
<gene>
    <name evidence="4" type="ORF">AK829_10890</name>
</gene>
<feature type="compositionally biased region" description="Low complexity" evidence="1">
    <location>
        <begin position="34"/>
        <end position="60"/>
    </location>
</feature>